<reference evidence="1" key="1">
    <citation type="submission" date="2018-07" db="EMBL/GenBank/DDBJ databases">
        <authorList>
            <person name="Wilson K.M."/>
            <person name="Ely B."/>
        </authorList>
    </citation>
    <scope>NUCLEOTIDE SEQUENCE</scope>
</reference>
<dbReference type="Proteomes" id="UP000259683">
    <property type="component" value="Segment"/>
</dbReference>
<protein>
    <submittedName>
        <fullName evidence="1">Uncharacterized protein</fullName>
    </submittedName>
</protein>
<organism evidence="1 2">
    <name type="scientific">Caulobacter phage CcrSC</name>
    <dbReference type="NCBI Taxonomy" id="2283272"/>
    <lineage>
        <taxon>Viruses</taxon>
        <taxon>Duplodnaviria</taxon>
        <taxon>Heunggongvirae</taxon>
        <taxon>Uroviricota</taxon>
        <taxon>Caudoviricetes</taxon>
        <taxon>Jeanschmidtviridae</taxon>
        <taxon>Bertelyvirus</taxon>
        <taxon>Bertelyvirus SC</taxon>
    </lineage>
</organism>
<name>A0A385EG51_9CAUD</name>
<keyword evidence="2" id="KW-1185">Reference proteome</keyword>
<evidence type="ECO:0000313" key="2">
    <source>
        <dbReference type="Proteomes" id="UP000259683"/>
    </source>
</evidence>
<sequence length="81" mass="9178">MAGFHVICRREGRERDHSDFPTLAQAKSRALRYAEREAMIAGIYHEPAFQDIKAQIEAFKPGCFKGVQVGEVSVVRIEDRS</sequence>
<evidence type="ECO:0000313" key="1">
    <source>
        <dbReference type="EMBL" id="AXQ69912.1"/>
    </source>
</evidence>
<gene>
    <name evidence="1" type="ORF">CcrSC_gp330</name>
</gene>
<dbReference type="EMBL" id="MH588547">
    <property type="protein sequence ID" value="AXQ69912.1"/>
    <property type="molecule type" value="Genomic_DNA"/>
</dbReference>
<accession>A0A385EG51</accession>
<reference evidence="1" key="2">
    <citation type="submission" date="2021-07" db="EMBL/GenBank/DDBJ databases">
        <title>Giant CbK-like Caulobacter bacteriophages have genetically divergent genomes.</title>
        <authorList>
            <person name="Wilson K."/>
            <person name="Ely B."/>
        </authorList>
    </citation>
    <scope>NUCLEOTIDE SEQUENCE</scope>
</reference>
<proteinExistence type="predicted"/>